<evidence type="ECO:0000259" key="3">
    <source>
        <dbReference type="Pfam" id="PF00210"/>
    </source>
</evidence>
<dbReference type="Proteomes" id="UP001326715">
    <property type="component" value="Chromosome"/>
</dbReference>
<dbReference type="SUPFAM" id="SSF47240">
    <property type="entry name" value="Ferritin-like"/>
    <property type="match status" value="1"/>
</dbReference>
<dbReference type="PROSITE" id="PS00819">
    <property type="entry name" value="DPS_2"/>
    <property type="match status" value="1"/>
</dbReference>
<evidence type="ECO:0000313" key="4">
    <source>
        <dbReference type="EMBL" id="SFW83154.1"/>
    </source>
</evidence>
<proteinExistence type="inferred from homology"/>
<evidence type="ECO:0000256" key="2">
    <source>
        <dbReference type="RuleBase" id="RU003875"/>
    </source>
</evidence>
<dbReference type="InterPro" id="IPR009078">
    <property type="entry name" value="Ferritin-like_SF"/>
</dbReference>
<dbReference type="GO" id="GO:0003677">
    <property type="term" value="F:DNA binding"/>
    <property type="evidence" value="ECO:0007669"/>
    <property type="project" value="UniProtKB-KW"/>
</dbReference>
<dbReference type="PRINTS" id="PR01346">
    <property type="entry name" value="HELNAPAPROT"/>
</dbReference>
<feature type="domain" description="Ferritin/DPS" evidence="3">
    <location>
        <begin position="18"/>
        <end position="156"/>
    </location>
</feature>
<dbReference type="Gene3D" id="1.20.1260.10">
    <property type="match status" value="1"/>
</dbReference>
<dbReference type="AlphaFoldDB" id="A0A1K1SFW0"/>
<evidence type="ECO:0000256" key="1">
    <source>
        <dbReference type="ARBA" id="ARBA00009497"/>
    </source>
</evidence>
<dbReference type="PANTHER" id="PTHR42932">
    <property type="entry name" value="GENERAL STRESS PROTEIN 20U"/>
    <property type="match status" value="1"/>
</dbReference>
<dbReference type="STRING" id="1004.SAMN05661012_05353"/>
<dbReference type="InterPro" id="IPR012347">
    <property type="entry name" value="Ferritin-like"/>
</dbReference>
<dbReference type="InterPro" id="IPR023188">
    <property type="entry name" value="DPS_DNA-bd_CS"/>
</dbReference>
<dbReference type="CDD" id="cd01043">
    <property type="entry name" value="DPS"/>
    <property type="match status" value="1"/>
</dbReference>
<gene>
    <name evidence="4" type="ORF">SAMN05661012_05353</name>
    <name evidence="5" type="ORF">SR876_24240</name>
</gene>
<dbReference type="EMBL" id="FPIZ01000022">
    <property type="protein sequence ID" value="SFW83154.1"/>
    <property type="molecule type" value="Genomic_DNA"/>
</dbReference>
<dbReference type="EMBL" id="CP140154">
    <property type="protein sequence ID" value="WQG88041.1"/>
    <property type="molecule type" value="Genomic_DNA"/>
</dbReference>
<keyword evidence="4" id="KW-0238">DNA-binding</keyword>
<dbReference type="Proteomes" id="UP000183788">
    <property type="component" value="Unassembled WGS sequence"/>
</dbReference>
<evidence type="ECO:0000313" key="6">
    <source>
        <dbReference type="Proteomes" id="UP000183788"/>
    </source>
</evidence>
<name>A0A1K1SFW0_9BACT</name>
<evidence type="ECO:0000313" key="7">
    <source>
        <dbReference type="Proteomes" id="UP001326715"/>
    </source>
</evidence>
<keyword evidence="7" id="KW-1185">Reference proteome</keyword>
<protein>
    <submittedName>
        <fullName evidence="5">DNA starvation/stationary phase protection protein</fullName>
    </submittedName>
    <submittedName>
        <fullName evidence="4">Starvation-inducible DNA-binding protein</fullName>
    </submittedName>
</protein>
<dbReference type="Pfam" id="PF00210">
    <property type="entry name" value="Ferritin"/>
    <property type="match status" value="1"/>
</dbReference>
<reference evidence="5 7" key="2">
    <citation type="submission" date="2023-11" db="EMBL/GenBank/DDBJ databases">
        <title>MicrobeMod: A computational toolkit for identifying prokaryotic methylation and restriction-modification with nanopore sequencing.</title>
        <authorList>
            <person name="Crits-Christoph A."/>
            <person name="Kang S.C."/>
            <person name="Lee H."/>
            <person name="Ostrov N."/>
        </authorList>
    </citation>
    <scope>NUCLEOTIDE SEQUENCE [LARGE SCALE GENOMIC DNA]</scope>
    <source>
        <strain evidence="5 7">ATCC 23090</strain>
    </source>
</reference>
<accession>A0A1K1SFW0</accession>
<organism evidence="4 6">
    <name type="scientific">Chitinophaga sancti</name>
    <dbReference type="NCBI Taxonomy" id="1004"/>
    <lineage>
        <taxon>Bacteria</taxon>
        <taxon>Pseudomonadati</taxon>
        <taxon>Bacteroidota</taxon>
        <taxon>Chitinophagia</taxon>
        <taxon>Chitinophagales</taxon>
        <taxon>Chitinophagaceae</taxon>
        <taxon>Chitinophaga</taxon>
    </lineage>
</organism>
<sequence>MKANIGISEKNTQAVALILNQLLADEQVLFAKTRNYHWNIESPSFMELHKLYERLYTELAETIDGIAERVRKIGHYAEGRLADYLKLTNLQEGEYTNDQLTQIKNLLDDHETIIRGVRANIEKVEDEYKDTGSADFLTGVLKEHEEWAWFLRSYLK</sequence>
<evidence type="ECO:0000313" key="5">
    <source>
        <dbReference type="EMBL" id="WQG88041.1"/>
    </source>
</evidence>
<dbReference type="GO" id="GO:0016722">
    <property type="term" value="F:oxidoreductase activity, acting on metal ions"/>
    <property type="evidence" value="ECO:0007669"/>
    <property type="project" value="InterPro"/>
</dbReference>
<dbReference type="InterPro" id="IPR002177">
    <property type="entry name" value="DPS_DNA-bd"/>
</dbReference>
<reference evidence="4 6" key="1">
    <citation type="submission" date="2016-11" db="EMBL/GenBank/DDBJ databases">
        <authorList>
            <person name="Jaros S."/>
            <person name="Januszkiewicz K."/>
            <person name="Wedrychowicz H."/>
        </authorList>
    </citation>
    <scope>NUCLEOTIDE SEQUENCE [LARGE SCALE GENOMIC DNA]</scope>
    <source>
        <strain evidence="4 6">DSM 784</strain>
    </source>
</reference>
<comment type="similarity">
    <text evidence="1 2">Belongs to the Dps family.</text>
</comment>
<dbReference type="InterPro" id="IPR008331">
    <property type="entry name" value="Ferritin_DPS_dom"/>
</dbReference>
<dbReference type="OrthoDB" id="9797023at2"/>
<dbReference type="GO" id="GO:0008199">
    <property type="term" value="F:ferric iron binding"/>
    <property type="evidence" value="ECO:0007669"/>
    <property type="project" value="InterPro"/>
</dbReference>
<dbReference type="RefSeq" id="WP_072364362.1">
    <property type="nucleotide sequence ID" value="NZ_CBHWAX010000106.1"/>
</dbReference>
<dbReference type="PANTHER" id="PTHR42932:SF1">
    <property type="entry name" value="GENERAL STRESS PROTEIN 20U"/>
    <property type="match status" value="1"/>
</dbReference>
<dbReference type="PIRSF" id="PIRSF005900">
    <property type="entry name" value="Dps"/>
    <property type="match status" value="1"/>
</dbReference>